<sequence length="427" mass="44131">MQGAAVSAGQRSLSYEATPPFHVPLSFFLAAPLFGVAAGLYLLAQPEALASRWTPGALALTHLVTVGFMLLVMFGALMQVLPVVAGASVPAIRPVAAGVHGLASSGAIALASGLAAGRPVLLQAGGGLLGAAILLFLGAAAVGLHRSAASRVTGRDLRIALIGLAVTGALGIVLVLALSRGLAVPLVELANLHAGWGWLGWGGVLLAATSWVVVPMFQITPSYPAWLTRFWAPLVLAVLALWSALGLGGSAAGTRIGPWLLAPLALCFAAATLWLMRRTRRPHPDAGFRTLQLAMLSIAAGALCALAATSLEHGFWPVAAGVLVLHGGFVGAISAMLYKIVPFLAWLHLTQARVKAPNMKKLLPDAPMRRQLLLHAITLPALLAAASGHAWAGRIAGLLVTAEFGWLLANLAGTALRWRRVMGESGR</sequence>
<feature type="transmembrane region" description="Helical" evidence="1">
    <location>
        <begin position="288"/>
        <end position="308"/>
    </location>
</feature>
<keyword evidence="1" id="KW-0472">Membrane</keyword>
<evidence type="ECO:0000256" key="1">
    <source>
        <dbReference type="SAM" id="Phobius"/>
    </source>
</evidence>
<protein>
    <submittedName>
        <fullName evidence="2">DUF4175 domain-containing protein</fullName>
    </submittedName>
</protein>
<gene>
    <name evidence="2" type="ORF">E6O51_17235</name>
</gene>
<feature type="transmembrane region" description="Helical" evidence="1">
    <location>
        <begin position="21"/>
        <end position="44"/>
    </location>
</feature>
<reference evidence="2 3" key="1">
    <citation type="submission" date="2019-04" db="EMBL/GenBank/DDBJ databases">
        <title>Azoarcus rhizosphaerae sp. nov. isolated from rhizosphere of Ficus religiosa.</title>
        <authorList>
            <person name="Lin S.-Y."/>
            <person name="Hameed A."/>
            <person name="Hsu Y.-H."/>
            <person name="Young C.-C."/>
        </authorList>
    </citation>
    <scope>NUCLEOTIDE SEQUENCE [LARGE SCALE GENOMIC DNA]</scope>
    <source>
        <strain evidence="2 3">CC-YHH848</strain>
    </source>
</reference>
<accession>A0A4S4AFU7</accession>
<dbReference type="AlphaFoldDB" id="A0A4S4AFU7"/>
<feature type="transmembrane region" description="Helical" evidence="1">
    <location>
        <begin position="398"/>
        <end position="418"/>
    </location>
</feature>
<evidence type="ECO:0000313" key="2">
    <source>
        <dbReference type="EMBL" id="THF58084.1"/>
    </source>
</evidence>
<feature type="transmembrane region" description="Helical" evidence="1">
    <location>
        <begin position="157"/>
        <end position="178"/>
    </location>
</feature>
<dbReference type="OrthoDB" id="5295665at2"/>
<dbReference type="EMBL" id="SSOD01000016">
    <property type="protein sequence ID" value="THF58084.1"/>
    <property type="molecule type" value="Genomic_DNA"/>
</dbReference>
<proteinExistence type="predicted"/>
<feature type="transmembrane region" description="Helical" evidence="1">
    <location>
        <begin position="120"/>
        <end position="145"/>
    </location>
</feature>
<dbReference type="RefSeq" id="WP_136386251.1">
    <property type="nucleotide sequence ID" value="NZ_SSOD01000016.1"/>
</dbReference>
<keyword evidence="1" id="KW-0812">Transmembrane</keyword>
<keyword evidence="1" id="KW-1133">Transmembrane helix</keyword>
<feature type="transmembrane region" description="Helical" evidence="1">
    <location>
        <begin position="56"/>
        <end position="78"/>
    </location>
</feature>
<feature type="transmembrane region" description="Helical" evidence="1">
    <location>
        <begin position="230"/>
        <end position="250"/>
    </location>
</feature>
<comment type="caution">
    <text evidence="2">The sequence shown here is derived from an EMBL/GenBank/DDBJ whole genome shotgun (WGS) entry which is preliminary data.</text>
</comment>
<feature type="transmembrane region" description="Helical" evidence="1">
    <location>
        <begin position="198"/>
        <end position="218"/>
    </location>
</feature>
<organism evidence="2 3">
    <name type="scientific">Pseudothauera rhizosphaerae</name>
    <dbReference type="NCBI Taxonomy" id="2565932"/>
    <lineage>
        <taxon>Bacteria</taxon>
        <taxon>Pseudomonadati</taxon>
        <taxon>Pseudomonadota</taxon>
        <taxon>Betaproteobacteria</taxon>
        <taxon>Rhodocyclales</taxon>
        <taxon>Zoogloeaceae</taxon>
        <taxon>Pseudothauera</taxon>
    </lineage>
</organism>
<keyword evidence="3" id="KW-1185">Reference proteome</keyword>
<evidence type="ECO:0000313" key="3">
    <source>
        <dbReference type="Proteomes" id="UP000307956"/>
    </source>
</evidence>
<dbReference type="Proteomes" id="UP000307956">
    <property type="component" value="Unassembled WGS sequence"/>
</dbReference>
<feature type="transmembrane region" description="Helical" evidence="1">
    <location>
        <begin position="372"/>
        <end position="392"/>
    </location>
</feature>
<name>A0A4S4AFU7_9RHOO</name>
<feature type="transmembrane region" description="Helical" evidence="1">
    <location>
        <begin position="256"/>
        <end position="276"/>
    </location>
</feature>